<dbReference type="Proteomes" id="UP000244912">
    <property type="component" value="Unassembled WGS sequence"/>
</dbReference>
<dbReference type="Pfam" id="PF02698">
    <property type="entry name" value="DUF218"/>
    <property type="match status" value="1"/>
</dbReference>
<dbReference type="InterPro" id="IPR003848">
    <property type="entry name" value="DUF218"/>
</dbReference>
<protein>
    <recommendedName>
        <fullName evidence="1">DUF218 domain-containing protein</fullName>
    </recommendedName>
</protein>
<dbReference type="PANTHER" id="PTHR30336">
    <property type="entry name" value="INNER MEMBRANE PROTEIN, PROBABLE PERMEASE"/>
    <property type="match status" value="1"/>
</dbReference>
<dbReference type="AlphaFoldDB" id="A0A2R8BW93"/>
<accession>A0A2R8BW93</accession>
<dbReference type="PANTHER" id="PTHR30336:SF20">
    <property type="entry name" value="DUF218 DOMAIN-CONTAINING PROTEIN"/>
    <property type="match status" value="1"/>
</dbReference>
<organism evidence="2 3">
    <name type="scientific">Palleronia abyssalis</name>
    <dbReference type="NCBI Taxonomy" id="1501240"/>
    <lineage>
        <taxon>Bacteria</taxon>
        <taxon>Pseudomonadati</taxon>
        <taxon>Pseudomonadota</taxon>
        <taxon>Alphaproteobacteria</taxon>
        <taxon>Rhodobacterales</taxon>
        <taxon>Roseobacteraceae</taxon>
        <taxon>Palleronia</taxon>
    </lineage>
</organism>
<dbReference type="GO" id="GO:0005886">
    <property type="term" value="C:plasma membrane"/>
    <property type="evidence" value="ECO:0007669"/>
    <property type="project" value="TreeGrafter"/>
</dbReference>
<dbReference type="Gene3D" id="3.40.50.620">
    <property type="entry name" value="HUPs"/>
    <property type="match status" value="1"/>
</dbReference>
<evidence type="ECO:0000259" key="1">
    <source>
        <dbReference type="Pfam" id="PF02698"/>
    </source>
</evidence>
<dbReference type="EMBL" id="ONZF01000004">
    <property type="protein sequence ID" value="SPJ24428.1"/>
    <property type="molecule type" value="Genomic_DNA"/>
</dbReference>
<feature type="domain" description="DUF218" evidence="1">
    <location>
        <begin position="22"/>
        <end position="160"/>
    </location>
</feature>
<keyword evidence="3" id="KW-1185">Reference proteome</keyword>
<name>A0A2R8BW93_9RHOB</name>
<dbReference type="InterPro" id="IPR014729">
    <property type="entry name" value="Rossmann-like_a/b/a_fold"/>
</dbReference>
<evidence type="ECO:0000313" key="3">
    <source>
        <dbReference type="Proteomes" id="UP000244912"/>
    </source>
</evidence>
<sequence length="179" mass="19284">MSTGAITSSGCRRSTISTSEHVLVVMGAAVWTGGVPSPALRRRCAAAARLYLRGGIDSVVPSGGMGVHPPSEADVMTRLLIADGVPEADILPEDQARTTMETALLVTALVGPARITVVSDAYHLPRCWLAFRAHGHRVALFDADAAPRRKWRITARAWSREAVALPYYAVRILMGRIDR</sequence>
<reference evidence="2 3" key="1">
    <citation type="submission" date="2018-03" db="EMBL/GenBank/DDBJ databases">
        <authorList>
            <person name="Keele B.F."/>
        </authorList>
    </citation>
    <scope>NUCLEOTIDE SEQUENCE [LARGE SCALE GENOMIC DNA]</scope>
    <source>
        <strain evidence="2 3">CECT 8504</strain>
    </source>
</reference>
<evidence type="ECO:0000313" key="2">
    <source>
        <dbReference type="EMBL" id="SPJ24428.1"/>
    </source>
</evidence>
<gene>
    <name evidence="2" type="ORF">PAA8504_02258</name>
</gene>
<dbReference type="InterPro" id="IPR051599">
    <property type="entry name" value="Cell_Envelope_Assoc"/>
</dbReference>
<proteinExistence type="predicted"/>
<dbReference type="CDD" id="cd06259">
    <property type="entry name" value="YdcF-like"/>
    <property type="match status" value="1"/>
</dbReference>